<keyword evidence="3" id="KW-0813">Transport</keyword>
<keyword evidence="9" id="KW-0406">Ion transport</keyword>
<evidence type="ECO:0000313" key="18">
    <source>
        <dbReference type="Proteomes" id="UP001162802"/>
    </source>
</evidence>
<keyword evidence="8" id="KW-0625">Polysaccharide transport</keyword>
<keyword evidence="12" id="KW-0564">Palmitate</keyword>
<evidence type="ECO:0000256" key="9">
    <source>
        <dbReference type="ARBA" id="ARBA00023065"/>
    </source>
</evidence>
<gene>
    <name evidence="17" type="ORF">MTR65_08985</name>
</gene>
<feature type="domain" description="SLBB" evidence="16">
    <location>
        <begin position="113"/>
        <end position="192"/>
    </location>
</feature>
<evidence type="ECO:0000256" key="3">
    <source>
        <dbReference type="ARBA" id="ARBA00022448"/>
    </source>
</evidence>
<dbReference type="RefSeq" id="WP_243799292.1">
    <property type="nucleotide sequence ID" value="NZ_JALHAT010000012.1"/>
</dbReference>
<evidence type="ECO:0000259" key="15">
    <source>
        <dbReference type="Pfam" id="PF02563"/>
    </source>
</evidence>
<dbReference type="EMBL" id="JALHAT010000012">
    <property type="protein sequence ID" value="MCJ1960812.1"/>
    <property type="molecule type" value="Genomic_DNA"/>
</dbReference>
<dbReference type="InterPro" id="IPR003715">
    <property type="entry name" value="Poly_export_N"/>
</dbReference>
<evidence type="ECO:0000256" key="1">
    <source>
        <dbReference type="ARBA" id="ARBA00004571"/>
    </source>
</evidence>
<dbReference type="InterPro" id="IPR054765">
    <property type="entry name" value="SLBB_dom"/>
</dbReference>
<evidence type="ECO:0000256" key="2">
    <source>
        <dbReference type="ARBA" id="ARBA00009450"/>
    </source>
</evidence>
<keyword evidence="10" id="KW-0626">Porin</keyword>
<keyword evidence="6" id="KW-0812">Transmembrane</keyword>
<evidence type="ECO:0000256" key="11">
    <source>
        <dbReference type="ARBA" id="ARBA00023136"/>
    </source>
</evidence>
<evidence type="ECO:0000313" key="17">
    <source>
        <dbReference type="EMBL" id="MCJ1960812.1"/>
    </source>
</evidence>
<evidence type="ECO:0000256" key="10">
    <source>
        <dbReference type="ARBA" id="ARBA00023114"/>
    </source>
</evidence>
<name>A0ABT0AC89_9SPHN</name>
<keyword evidence="5" id="KW-0762">Sugar transport</keyword>
<evidence type="ECO:0000259" key="16">
    <source>
        <dbReference type="Pfam" id="PF22461"/>
    </source>
</evidence>
<keyword evidence="11" id="KW-0472">Membrane</keyword>
<evidence type="ECO:0000256" key="8">
    <source>
        <dbReference type="ARBA" id="ARBA00023047"/>
    </source>
</evidence>
<dbReference type="InterPro" id="IPR049712">
    <property type="entry name" value="Poly_export"/>
</dbReference>
<keyword evidence="7" id="KW-0732">Signal</keyword>
<dbReference type="Pfam" id="PF02563">
    <property type="entry name" value="Poly_export"/>
    <property type="match status" value="1"/>
</dbReference>
<keyword evidence="14" id="KW-0449">Lipoprotein</keyword>
<evidence type="ECO:0000256" key="13">
    <source>
        <dbReference type="ARBA" id="ARBA00023237"/>
    </source>
</evidence>
<dbReference type="Proteomes" id="UP001162802">
    <property type="component" value="Unassembled WGS sequence"/>
</dbReference>
<comment type="similarity">
    <text evidence="2">Belongs to the BexD/CtrA/VexA family.</text>
</comment>
<evidence type="ECO:0000256" key="6">
    <source>
        <dbReference type="ARBA" id="ARBA00022692"/>
    </source>
</evidence>
<proteinExistence type="inferred from homology"/>
<dbReference type="Gene3D" id="3.10.560.10">
    <property type="entry name" value="Outer membrane lipoprotein wza domain like"/>
    <property type="match status" value="1"/>
</dbReference>
<evidence type="ECO:0000256" key="7">
    <source>
        <dbReference type="ARBA" id="ARBA00022729"/>
    </source>
</evidence>
<comment type="subcellular location">
    <subcellularLocation>
        <location evidence="1">Cell outer membrane</location>
        <topology evidence="1">Multi-pass membrane protein</topology>
    </subcellularLocation>
</comment>
<reference evidence="17" key="1">
    <citation type="submission" date="2022-03" db="EMBL/GenBank/DDBJ databases">
        <title>Identification of a novel bacterium isolated from mangrove sediments.</title>
        <authorList>
            <person name="Pan X."/>
        </authorList>
    </citation>
    <scope>NUCLEOTIDE SEQUENCE</scope>
    <source>
        <strain evidence="17">B2637</strain>
    </source>
</reference>
<accession>A0ABT0AC89</accession>
<dbReference type="PANTHER" id="PTHR33619">
    <property type="entry name" value="POLYSACCHARIDE EXPORT PROTEIN GFCE-RELATED"/>
    <property type="match status" value="1"/>
</dbReference>
<dbReference type="Gene3D" id="3.30.1950.10">
    <property type="entry name" value="wza like domain"/>
    <property type="match status" value="1"/>
</dbReference>
<evidence type="ECO:0000256" key="14">
    <source>
        <dbReference type="ARBA" id="ARBA00023288"/>
    </source>
</evidence>
<keyword evidence="4" id="KW-1134">Transmembrane beta strand</keyword>
<protein>
    <submittedName>
        <fullName evidence="17">Polysaccharide export protein</fullName>
    </submittedName>
</protein>
<comment type="caution">
    <text evidence="17">The sequence shown here is derived from an EMBL/GenBank/DDBJ whole genome shotgun (WGS) entry which is preliminary data.</text>
</comment>
<keyword evidence="13" id="KW-0998">Cell outer membrane</keyword>
<evidence type="ECO:0000256" key="4">
    <source>
        <dbReference type="ARBA" id="ARBA00022452"/>
    </source>
</evidence>
<evidence type="ECO:0000256" key="12">
    <source>
        <dbReference type="ARBA" id="ARBA00023139"/>
    </source>
</evidence>
<organism evidence="17 18">
    <name type="scientific">Novosphingobium mangrovi</name>
    <name type="common">ex Hu et al. 2023</name>
    <dbReference type="NCBI Taxonomy" id="2930094"/>
    <lineage>
        <taxon>Bacteria</taxon>
        <taxon>Pseudomonadati</taxon>
        <taxon>Pseudomonadota</taxon>
        <taxon>Alphaproteobacteria</taxon>
        <taxon>Sphingomonadales</taxon>
        <taxon>Sphingomonadaceae</taxon>
        <taxon>Novosphingobium</taxon>
    </lineage>
</organism>
<dbReference type="PANTHER" id="PTHR33619:SF3">
    <property type="entry name" value="POLYSACCHARIDE EXPORT PROTEIN GFCE-RELATED"/>
    <property type="match status" value="1"/>
</dbReference>
<keyword evidence="18" id="KW-1185">Reference proteome</keyword>
<feature type="domain" description="Polysaccharide export protein N-terminal" evidence="15">
    <location>
        <begin position="31"/>
        <end position="107"/>
    </location>
</feature>
<evidence type="ECO:0000256" key="5">
    <source>
        <dbReference type="ARBA" id="ARBA00022597"/>
    </source>
</evidence>
<dbReference type="Pfam" id="PF22461">
    <property type="entry name" value="SLBB_2"/>
    <property type="match status" value="1"/>
</dbReference>
<sequence length="217" mass="22943">MAGAALLLAGCANNAAVPSSPEAQAAIIPPNPAPDYLLGPGDKISINIFGQPDMSVKDIIIDPQGRVSMPLIGSVTAEGLSSDRLEQNVVTALAPDYLRNPQVTVNVVEYASKQVIVDGQVNTPSVVPLFGTATLSEVIVKAGGPANLAKLSEVIVVRHVDGQRMAARFDLRAIRNGSLEDPVIYDGDRVFVGYNALKGLYQDALRAIPLIAVFQRF</sequence>